<evidence type="ECO:0000256" key="1">
    <source>
        <dbReference type="ARBA" id="ARBA00022679"/>
    </source>
</evidence>
<gene>
    <name evidence="3" type="ORF">GC102_10750</name>
</gene>
<reference evidence="3 4" key="1">
    <citation type="submission" date="2019-10" db="EMBL/GenBank/DDBJ databases">
        <title>Description of Paenibacillus choica sp. nov.</title>
        <authorList>
            <person name="Carlier A."/>
            <person name="Qi S."/>
        </authorList>
    </citation>
    <scope>NUCLEOTIDE SEQUENCE [LARGE SCALE GENOMIC DNA]</scope>
    <source>
        <strain evidence="3 4">LMG 31460</strain>
    </source>
</reference>
<evidence type="ECO:0000313" key="3">
    <source>
        <dbReference type="EMBL" id="NOU86250.1"/>
    </source>
</evidence>
<dbReference type="InterPro" id="IPR000182">
    <property type="entry name" value="GNAT_dom"/>
</dbReference>
<accession>A0ABX1YYN7</accession>
<dbReference type="InterPro" id="IPR050769">
    <property type="entry name" value="NAT_camello-type"/>
</dbReference>
<organism evidence="3 4">
    <name type="scientific">Paenibacillus germinis</name>
    <dbReference type="NCBI Taxonomy" id="2654979"/>
    <lineage>
        <taxon>Bacteria</taxon>
        <taxon>Bacillati</taxon>
        <taxon>Bacillota</taxon>
        <taxon>Bacilli</taxon>
        <taxon>Bacillales</taxon>
        <taxon>Paenibacillaceae</taxon>
        <taxon>Paenibacillus</taxon>
    </lineage>
</organism>
<sequence>MMAAVFSTKGQLCCTWHLRIYIRSVSLEVNGKGVLYMPEAEVVQLTENLLNEASHLLVNYMYPNGDYRKSHEDECKESLERFLDFHNADFFMAKVAGDFVGFIATNWGFSTTKGQPILRIQDLYVIADFRKLGIAQLLVRRAVQIAKLKNANRIQLDTSSVNKPARRLYERLGFKWFSDKEIYMLFLN</sequence>
<keyword evidence="4" id="KW-1185">Reference proteome</keyword>
<evidence type="ECO:0000259" key="2">
    <source>
        <dbReference type="PROSITE" id="PS51186"/>
    </source>
</evidence>
<dbReference type="CDD" id="cd04301">
    <property type="entry name" value="NAT_SF"/>
    <property type="match status" value="1"/>
</dbReference>
<dbReference type="PANTHER" id="PTHR13947">
    <property type="entry name" value="GNAT FAMILY N-ACETYLTRANSFERASE"/>
    <property type="match status" value="1"/>
</dbReference>
<protein>
    <submittedName>
        <fullName evidence="3">GNAT family N-acetyltransferase</fullName>
    </submittedName>
</protein>
<feature type="domain" description="N-acetyltransferase" evidence="2">
    <location>
        <begin position="40"/>
        <end position="188"/>
    </location>
</feature>
<dbReference type="EMBL" id="WHOC01000057">
    <property type="protein sequence ID" value="NOU86250.1"/>
    <property type="molecule type" value="Genomic_DNA"/>
</dbReference>
<proteinExistence type="predicted"/>
<dbReference type="Pfam" id="PF00583">
    <property type="entry name" value="Acetyltransf_1"/>
    <property type="match status" value="1"/>
</dbReference>
<dbReference type="Proteomes" id="UP000658690">
    <property type="component" value="Unassembled WGS sequence"/>
</dbReference>
<dbReference type="InterPro" id="IPR016181">
    <property type="entry name" value="Acyl_CoA_acyltransferase"/>
</dbReference>
<dbReference type="PANTHER" id="PTHR13947:SF37">
    <property type="entry name" value="LD18367P"/>
    <property type="match status" value="1"/>
</dbReference>
<name>A0ABX1YYN7_9BACL</name>
<evidence type="ECO:0000313" key="4">
    <source>
        <dbReference type="Proteomes" id="UP000658690"/>
    </source>
</evidence>
<comment type="caution">
    <text evidence="3">The sequence shown here is derived from an EMBL/GenBank/DDBJ whole genome shotgun (WGS) entry which is preliminary data.</text>
</comment>
<dbReference type="PROSITE" id="PS51186">
    <property type="entry name" value="GNAT"/>
    <property type="match status" value="1"/>
</dbReference>
<keyword evidence="1" id="KW-0808">Transferase</keyword>
<dbReference type="SUPFAM" id="SSF55729">
    <property type="entry name" value="Acyl-CoA N-acyltransferases (Nat)"/>
    <property type="match status" value="1"/>
</dbReference>
<dbReference type="Gene3D" id="3.40.630.30">
    <property type="match status" value="1"/>
</dbReference>